<feature type="chain" id="PRO_5046717110" evidence="3">
    <location>
        <begin position="26"/>
        <end position="247"/>
    </location>
</feature>
<evidence type="ECO:0000313" key="5">
    <source>
        <dbReference type="Proteomes" id="UP001628668"/>
    </source>
</evidence>
<dbReference type="NCBIfam" id="TIGR01167">
    <property type="entry name" value="LPXTG_anchor"/>
    <property type="match status" value="1"/>
</dbReference>
<feature type="compositionally biased region" description="Polar residues" evidence="1">
    <location>
        <begin position="189"/>
        <end position="211"/>
    </location>
</feature>
<feature type="compositionally biased region" description="Acidic residues" evidence="1">
    <location>
        <begin position="153"/>
        <end position="162"/>
    </location>
</feature>
<reference evidence="4 5" key="1">
    <citation type="submission" date="2024-12" db="EMBL/GenBank/DDBJ databases">
        <authorList>
            <person name="Li X."/>
            <person name="Zhang D."/>
        </authorList>
    </citation>
    <scope>NUCLEOTIDE SEQUENCE [LARGE SCALE GENOMIC DNA]</scope>
    <source>
        <strain evidence="4 5">JCM19602</strain>
    </source>
</reference>
<keyword evidence="3" id="KW-0732">Signal</keyword>
<feature type="region of interest" description="Disordered" evidence="1">
    <location>
        <begin position="153"/>
        <end position="211"/>
    </location>
</feature>
<dbReference type="RefSeq" id="WP_411159869.1">
    <property type="nucleotide sequence ID" value="NZ_JBJOSA010000010.1"/>
</dbReference>
<feature type="compositionally biased region" description="Basic and acidic residues" evidence="1">
    <location>
        <begin position="163"/>
        <end position="172"/>
    </location>
</feature>
<gene>
    <name evidence="4" type="ORF">ACKA06_13275</name>
</gene>
<proteinExistence type="predicted"/>
<dbReference type="Proteomes" id="UP001628668">
    <property type="component" value="Unassembled WGS sequence"/>
</dbReference>
<evidence type="ECO:0000256" key="1">
    <source>
        <dbReference type="SAM" id="MobiDB-lite"/>
    </source>
</evidence>
<evidence type="ECO:0000256" key="2">
    <source>
        <dbReference type="SAM" id="Phobius"/>
    </source>
</evidence>
<dbReference type="EMBL" id="JBJOSA010000010">
    <property type="protein sequence ID" value="MFL8937760.1"/>
    <property type="molecule type" value="Genomic_DNA"/>
</dbReference>
<evidence type="ECO:0000256" key="3">
    <source>
        <dbReference type="SAM" id="SignalP"/>
    </source>
</evidence>
<keyword evidence="2" id="KW-1133">Transmembrane helix</keyword>
<organism evidence="4 5">
    <name type="scientific">Rossellomorea oryzaecorticis</name>
    <dbReference type="NCBI Taxonomy" id="1396505"/>
    <lineage>
        <taxon>Bacteria</taxon>
        <taxon>Bacillati</taxon>
        <taxon>Bacillota</taxon>
        <taxon>Bacilli</taxon>
        <taxon>Bacillales</taxon>
        <taxon>Bacillaceae</taxon>
        <taxon>Rossellomorea</taxon>
    </lineage>
</organism>
<keyword evidence="2" id="KW-0812">Transmembrane</keyword>
<keyword evidence="5" id="KW-1185">Reference proteome</keyword>
<sequence>MRNKVYISALIILLMIVTSSQPVSASKVGNIILHPSDKFLFKINNMKPGDWAERTLSIENAGNESIDYSLRVVNKSSHNKLFNELELEVLSENSESLFNDKLRNFKGFLPKHLLKSDSDTLNFMVKMPYELGNEYQGTSAHFEIIIIAELDDPATPDDDSKDDDGTPEHPDSDDPNTDDNDQPGKITPDRTQVNPDVNRSASPVSSQGPKLPNTATNLFNILFLGIGCLITGIMILLIKRNLQGKKE</sequence>
<feature type="transmembrane region" description="Helical" evidence="2">
    <location>
        <begin position="218"/>
        <end position="238"/>
    </location>
</feature>
<keyword evidence="2" id="KW-0472">Membrane</keyword>
<accession>A0ABW8VQV3</accession>
<feature type="signal peptide" evidence="3">
    <location>
        <begin position="1"/>
        <end position="25"/>
    </location>
</feature>
<evidence type="ECO:0000313" key="4">
    <source>
        <dbReference type="EMBL" id="MFL8937760.1"/>
    </source>
</evidence>
<protein>
    <submittedName>
        <fullName evidence="4">LPXTG cell wall anchor domain-containing protein</fullName>
    </submittedName>
</protein>
<name>A0ABW8VQV3_9BACI</name>
<comment type="caution">
    <text evidence="4">The sequence shown here is derived from an EMBL/GenBank/DDBJ whole genome shotgun (WGS) entry which is preliminary data.</text>
</comment>